<sequence>MELFEKLRLIIKNSKFISIISIIYIIMLALYSVIIIINNQLRSQNVHVTTDGEIVINGPVQTLPVGIILFAQICLTIAITLIVLSSTLSINVFMKLKRLSKDSVDGQEIYDNLIICSFLSIIFFGFIFSFILWIKSVKVSKNLENYYDYVDSLEFNENEVETKKRFSFFKRFKKQKDDFSNDEIDDNKQIEDWNIRDDDYYMNSDSYYNNQYPDNNKTYNSAQQSDYQESNDLYDEIYDDDDDTIYHYDNDYDDYDNEPYHDDGLGYYQDSQYGDNNDHRY</sequence>
<evidence type="ECO:0000313" key="1">
    <source>
        <dbReference type="EMBL" id="QHG89568.1"/>
    </source>
</evidence>
<proteinExistence type="predicted"/>
<dbReference type="EMBL" id="CP033512">
    <property type="protein sequence ID" value="QHG89568.1"/>
    <property type="molecule type" value="Genomic_DNA"/>
</dbReference>
<dbReference type="GeneID" id="96866847"/>
<dbReference type="RefSeq" id="WP_004025135.1">
    <property type="nucleotide sequence ID" value="NZ_AGFP01000037.1"/>
</dbReference>
<reference evidence="2" key="1">
    <citation type="submission" date="2018-11" db="EMBL/GenBank/DDBJ databases">
        <title>The first complete genome sequence of Mycoplasma iowae strain 695.</title>
        <authorList>
            <person name="Ghanem M."/>
            <person name="El-Gazzar M."/>
        </authorList>
    </citation>
    <scope>NUCLEOTIDE SEQUENCE [LARGE SCALE GENOMIC DNA]</scope>
    <source>
        <strain evidence="2">695</strain>
    </source>
</reference>
<accession>A0A6P1LDT6</accession>
<dbReference type="Proteomes" id="UP000464283">
    <property type="component" value="Chromosome"/>
</dbReference>
<protein>
    <submittedName>
        <fullName evidence="1">Uncharacterized protein</fullName>
    </submittedName>
</protein>
<gene>
    <name evidence="1" type="ORF">EER00_01470</name>
</gene>
<name>A0A6P1LDT6_MALIO</name>
<dbReference type="KEGG" id="miw:EER00_01470"/>
<organism evidence="1 2">
    <name type="scientific">Malacoplasma iowae 695</name>
    <dbReference type="NCBI Taxonomy" id="1048830"/>
    <lineage>
        <taxon>Bacteria</taxon>
        <taxon>Bacillati</taxon>
        <taxon>Mycoplasmatota</taxon>
        <taxon>Mycoplasmoidales</taxon>
        <taxon>Mycoplasmoidaceae</taxon>
        <taxon>Malacoplasma</taxon>
    </lineage>
</organism>
<evidence type="ECO:0000313" key="2">
    <source>
        <dbReference type="Proteomes" id="UP000464283"/>
    </source>
</evidence>
<dbReference type="AlphaFoldDB" id="A0A6P1LDT6"/>